<dbReference type="AlphaFoldDB" id="A0A158G9E7"/>
<dbReference type="RefSeq" id="WP_087666682.1">
    <property type="nucleotide sequence ID" value="NZ_FCNW02000005.1"/>
</dbReference>
<feature type="region of interest" description="Disordered" evidence="1">
    <location>
        <begin position="803"/>
        <end position="831"/>
    </location>
</feature>
<keyword evidence="3" id="KW-1185">Reference proteome</keyword>
<feature type="region of interest" description="Disordered" evidence="1">
    <location>
        <begin position="471"/>
        <end position="532"/>
    </location>
</feature>
<reference evidence="2" key="1">
    <citation type="submission" date="2016-01" db="EMBL/GenBank/DDBJ databases">
        <authorList>
            <person name="Peeters C."/>
        </authorList>
    </citation>
    <scope>NUCLEOTIDE SEQUENCE [LARGE SCALE GENOMIC DNA]</scope>
    <source>
        <strain evidence="2">LMG 22934</strain>
    </source>
</reference>
<accession>A0A158G9E7</accession>
<feature type="region of interest" description="Disordered" evidence="1">
    <location>
        <begin position="987"/>
        <end position="1021"/>
    </location>
</feature>
<feature type="region of interest" description="Disordered" evidence="1">
    <location>
        <begin position="690"/>
        <end position="725"/>
    </location>
</feature>
<feature type="compositionally biased region" description="Low complexity" evidence="1">
    <location>
        <begin position="987"/>
        <end position="1008"/>
    </location>
</feature>
<organism evidence="2 3">
    <name type="scientific">Caballeronia humi</name>
    <dbReference type="NCBI Taxonomy" id="326474"/>
    <lineage>
        <taxon>Bacteria</taxon>
        <taxon>Pseudomonadati</taxon>
        <taxon>Pseudomonadota</taxon>
        <taxon>Betaproteobacteria</taxon>
        <taxon>Burkholderiales</taxon>
        <taxon>Burkholderiaceae</taxon>
        <taxon>Caballeronia</taxon>
    </lineage>
</organism>
<feature type="compositionally biased region" description="Polar residues" evidence="1">
    <location>
        <begin position="897"/>
        <end position="921"/>
    </location>
</feature>
<feature type="compositionally biased region" description="Polar residues" evidence="1">
    <location>
        <begin position="698"/>
        <end position="712"/>
    </location>
</feature>
<feature type="compositionally biased region" description="Basic and acidic residues" evidence="1">
    <location>
        <begin position="444"/>
        <end position="453"/>
    </location>
</feature>
<feature type="region of interest" description="Disordered" evidence="1">
    <location>
        <begin position="158"/>
        <end position="204"/>
    </location>
</feature>
<proteinExistence type="predicted"/>
<dbReference type="Proteomes" id="UP000054977">
    <property type="component" value="Unassembled WGS sequence"/>
</dbReference>
<name>A0A158G9E7_9BURK</name>
<evidence type="ECO:0000256" key="1">
    <source>
        <dbReference type="SAM" id="MobiDB-lite"/>
    </source>
</evidence>
<dbReference type="OrthoDB" id="10021059at2"/>
<dbReference type="EMBL" id="FCNW02000005">
    <property type="protein sequence ID" value="SAL28020.1"/>
    <property type="molecule type" value="Genomic_DNA"/>
</dbReference>
<sequence length="1049" mass="106578">MNESDNGHGVPLGDAIWQRHAGTPVISSAREGARGEHGRGLGASVFDRHTAFAESMFRRRGEHGARGGHVSGPFVIARRSFDTHDGSGQVLPNEVGPDGPDDTAGPARAAMAGDQHAMGAQATETASVVKAGAGQALSSKRGVAASALRVARAVDNGSPNRIDRFATQGESAVQVESTQPLARSDAPWASGPSVSPADAPMPAPISARADSPGAGFSGDDGAAHVVAAPHVPVLTQTAPGRRLRETTAAPPALAPLARAMQAVHRQRDAMSQPTSWAGATRGLATPTAATLPVTLAGPVVARPVPEFRLNAPMGAPVAASPVQSGPSRIARSGLQTGGPANTAPMPLARTAPAIRETTAASRVPATVATTLESAAPASNTARATAAAGTATIASAIRPEQSPVPAMPLDALVSHAPSASDESRNAQEPVAVRGTESSIPVARAQTERSTRATNGLDERLRVALSQVRINRSADSTVPARALAAAAPSDDRPHAGESAKGSGQTHAGNVGGLIAGTSPAASKPARANDPPARTVARASFDAPVVARAGEAQLQPMQLMQPMARPSVTSTTDAASPQLAGAVSTAKIDPVASATGEIARNAYAPREFASRVRTVENAASPSPGPLVARRPLLVAMRSVASGAVVPAPQGAPLADQPMRFEQRPLLAGRGTHASASTSAESLIVSRAVSTTATLDSPGLPVSTQTQTQADRNATSEPPAPIPQRDSGSVTNRIERVGEAQPDASGPHMPGLRHVASDTTVARKIAHDVFPSTTFGGGAAPEPARTVSVLPAVTHRLSGAERVIAPSRDTPADTNTSTQASETSTALPAVRRFTTSRSTASGELAYHALTHSRMPDLPAAAHGAQKVPSHVVANRAVSPGAAAPGDALPALATNAAPITPADQSHAPNAQQATQASLRRSVQSDAQAVPAQRLSRARVVLPLQRAVQPGNAHSTRRANSFAPTAFVSHDSLAESYGVVPVALQAEPHAAASAPAAPAGQASANPAAHANPESSQKKDAGAGAPGAEELAEQAWQIIMDRLAIERERRGGATWP</sequence>
<comment type="caution">
    <text evidence="2">The sequence shown here is derived from an EMBL/GenBank/DDBJ whole genome shotgun (WGS) entry which is preliminary data.</text>
</comment>
<gene>
    <name evidence="2" type="ORF">AWB65_01651</name>
</gene>
<feature type="region of interest" description="Disordered" evidence="1">
    <location>
        <begin position="894"/>
        <end position="926"/>
    </location>
</feature>
<feature type="region of interest" description="Disordered" evidence="1">
    <location>
        <begin position="414"/>
        <end position="453"/>
    </location>
</feature>
<protein>
    <submittedName>
        <fullName evidence="2">Uncharacterized protein</fullName>
    </submittedName>
</protein>
<feature type="compositionally biased region" description="Polar residues" evidence="1">
    <location>
        <begin position="808"/>
        <end position="822"/>
    </location>
</feature>
<feature type="region of interest" description="Disordered" evidence="1">
    <location>
        <begin position="84"/>
        <end position="112"/>
    </location>
</feature>
<dbReference type="STRING" id="326474.AWB65_01651"/>
<evidence type="ECO:0000313" key="3">
    <source>
        <dbReference type="Proteomes" id="UP000054977"/>
    </source>
</evidence>
<feature type="compositionally biased region" description="Polar residues" evidence="1">
    <location>
        <begin position="168"/>
        <end position="181"/>
    </location>
</feature>
<evidence type="ECO:0000313" key="2">
    <source>
        <dbReference type="EMBL" id="SAL28020.1"/>
    </source>
</evidence>